<dbReference type="InterPro" id="IPR001647">
    <property type="entry name" value="HTH_TetR"/>
</dbReference>
<evidence type="ECO:0000313" key="7">
    <source>
        <dbReference type="Proteomes" id="UP001500957"/>
    </source>
</evidence>
<dbReference type="Proteomes" id="UP001500957">
    <property type="component" value="Unassembled WGS sequence"/>
</dbReference>
<evidence type="ECO:0000256" key="1">
    <source>
        <dbReference type="ARBA" id="ARBA00023015"/>
    </source>
</evidence>
<comment type="caution">
    <text evidence="6">The sequence shown here is derived from an EMBL/GenBank/DDBJ whole genome shotgun (WGS) entry which is preliminary data.</text>
</comment>
<dbReference type="SUPFAM" id="SSF46689">
    <property type="entry name" value="Homeodomain-like"/>
    <property type="match status" value="1"/>
</dbReference>
<organism evidence="6 7">
    <name type="scientific">Sporichthya brevicatena</name>
    <dbReference type="NCBI Taxonomy" id="171442"/>
    <lineage>
        <taxon>Bacteria</taxon>
        <taxon>Bacillati</taxon>
        <taxon>Actinomycetota</taxon>
        <taxon>Actinomycetes</taxon>
        <taxon>Sporichthyales</taxon>
        <taxon>Sporichthyaceae</taxon>
        <taxon>Sporichthya</taxon>
    </lineage>
</organism>
<dbReference type="SUPFAM" id="SSF48498">
    <property type="entry name" value="Tetracyclin repressor-like, C-terminal domain"/>
    <property type="match status" value="1"/>
</dbReference>
<dbReference type="EMBL" id="BAAAHE010000023">
    <property type="protein sequence ID" value="GAA0623553.1"/>
    <property type="molecule type" value="Genomic_DNA"/>
</dbReference>
<evidence type="ECO:0000313" key="6">
    <source>
        <dbReference type="EMBL" id="GAA0623553.1"/>
    </source>
</evidence>
<dbReference type="Gene3D" id="1.10.357.10">
    <property type="entry name" value="Tetracycline Repressor, domain 2"/>
    <property type="match status" value="1"/>
</dbReference>
<evidence type="ECO:0000256" key="2">
    <source>
        <dbReference type="ARBA" id="ARBA00023125"/>
    </source>
</evidence>
<accession>A0ABP3S212</accession>
<dbReference type="Pfam" id="PF17932">
    <property type="entry name" value="TetR_C_24"/>
    <property type="match status" value="1"/>
</dbReference>
<reference evidence="7" key="1">
    <citation type="journal article" date="2019" name="Int. J. Syst. Evol. Microbiol.">
        <title>The Global Catalogue of Microorganisms (GCM) 10K type strain sequencing project: providing services to taxonomists for standard genome sequencing and annotation.</title>
        <authorList>
            <consortium name="The Broad Institute Genomics Platform"/>
            <consortium name="The Broad Institute Genome Sequencing Center for Infectious Disease"/>
            <person name="Wu L."/>
            <person name="Ma J."/>
        </authorList>
    </citation>
    <scope>NUCLEOTIDE SEQUENCE [LARGE SCALE GENOMIC DNA]</scope>
    <source>
        <strain evidence="7">JCM 10671</strain>
    </source>
</reference>
<evidence type="ECO:0000256" key="4">
    <source>
        <dbReference type="PROSITE-ProRule" id="PRU00335"/>
    </source>
</evidence>
<dbReference type="InterPro" id="IPR041490">
    <property type="entry name" value="KstR2_TetR_C"/>
</dbReference>
<sequence length="189" mass="20192">MAEKLLAVTEQVVQPGGPVRINDVVDATGISRSTLYYYFESAEELTRFLLVDKLAAIGETVQKEVSAATGPTERLVAVLDATLRVTTEQPALASALLRANLAGENFGQQLRETKEVVFGALREIVQDGVREGTFIPVDVEDVMALIMGGVAMASLDELNRGGPDPAALRHTVRSVIARGLLADPTSFAL</sequence>
<dbReference type="Gene3D" id="1.10.10.60">
    <property type="entry name" value="Homeodomain-like"/>
    <property type="match status" value="1"/>
</dbReference>
<dbReference type="InterPro" id="IPR009057">
    <property type="entry name" value="Homeodomain-like_sf"/>
</dbReference>
<keyword evidence="2 4" id="KW-0238">DNA-binding</keyword>
<dbReference type="InterPro" id="IPR036271">
    <property type="entry name" value="Tet_transcr_reg_TetR-rel_C_sf"/>
</dbReference>
<keyword evidence="3" id="KW-0804">Transcription</keyword>
<evidence type="ECO:0000256" key="3">
    <source>
        <dbReference type="ARBA" id="ARBA00023163"/>
    </source>
</evidence>
<keyword evidence="7" id="KW-1185">Reference proteome</keyword>
<evidence type="ECO:0000259" key="5">
    <source>
        <dbReference type="PROSITE" id="PS50977"/>
    </source>
</evidence>
<dbReference type="PANTHER" id="PTHR30055">
    <property type="entry name" value="HTH-TYPE TRANSCRIPTIONAL REGULATOR RUTR"/>
    <property type="match status" value="1"/>
</dbReference>
<feature type="domain" description="HTH tetR-type" evidence="5">
    <location>
        <begin position="1"/>
        <end position="57"/>
    </location>
</feature>
<gene>
    <name evidence="6" type="ORF">GCM10009547_28280</name>
</gene>
<dbReference type="InterPro" id="IPR050109">
    <property type="entry name" value="HTH-type_TetR-like_transc_reg"/>
</dbReference>
<protein>
    <recommendedName>
        <fullName evidence="5">HTH tetR-type domain-containing protein</fullName>
    </recommendedName>
</protein>
<dbReference type="PROSITE" id="PS50977">
    <property type="entry name" value="HTH_TETR_2"/>
    <property type="match status" value="1"/>
</dbReference>
<feature type="DNA-binding region" description="H-T-H motif" evidence="4">
    <location>
        <begin position="20"/>
        <end position="39"/>
    </location>
</feature>
<name>A0ABP3S212_9ACTN</name>
<dbReference type="PANTHER" id="PTHR30055:SF234">
    <property type="entry name" value="HTH-TYPE TRANSCRIPTIONAL REGULATOR BETI"/>
    <property type="match status" value="1"/>
</dbReference>
<keyword evidence="1" id="KW-0805">Transcription regulation</keyword>
<proteinExistence type="predicted"/>